<dbReference type="KEGG" id="bmeg:BG04_4013"/>
<proteinExistence type="predicted"/>
<name>A0A0B6AAG4_PRIM2</name>
<accession>A0A0B6AAG4</accession>
<sequence length="95" mass="11436">MIEMEVKNLQRSETKFRKAESEYLNKAIEEYFVRRTYHNAPVVDALRYVLTIDNKRERLESAVELFGDNIKEVNNQDIINYLNQCRCYKEIRDTV</sequence>
<dbReference type="EMBL" id="CP009920">
    <property type="protein sequence ID" value="AJI21910.1"/>
    <property type="molecule type" value="Genomic_DNA"/>
</dbReference>
<protein>
    <submittedName>
        <fullName evidence="1">Uncharacterized protein</fullName>
    </submittedName>
</protein>
<dbReference type="AlphaFoldDB" id="A0A0B6AAG4"/>
<evidence type="ECO:0000313" key="1">
    <source>
        <dbReference type="EMBL" id="AJI21910.1"/>
    </source>
</evidence>
<organism evidence="1 2">
    <name type="scientific">Priestia megaterium (strain ATCC 14581 / DSM 32 / CCUG 1817 / JCM 2506 / NBRC 15308 / NCIMB 9376 / NCTC 10342 / NRRL B-14308 / VKM B-512 / Ford 19)</name>
    <name type="common">Bacillus megaterium</name>
    <dbReference type="NCBI Taxonomy" id="1348623"/>
    <lineage>
        <taxon>Bacteria</taxon>
        <taxon>Bacillati</taxon>
        <taxon>Bacillota</taxon>
        <taxon>Bacilli</taxon>
        <taxon>Bacillales</taxon>
        <taxon>Bacillaceae</taxon>
        <taxon>Priestia</taxon>
    </lineage>
</organism>
<dbReference type="GeneID" id="93642041"/>
<evidence type="ECO:0000313" key="2">
    <source>
        <dbReference type="Proteomes" id="UP000031829"/>
    </source>
</evidence>
<dbReference type="HOGENOM" id="CLU_2407194_0_0_9"/>
<dbReference type="Proteomes" id="UP000031829">
    <property type="component" value="Chromosome"/>
</dbReference>
<gene>
    <name evidence="1" type="ORF">BG04_4013</name>
</gene>
<dbReference type="RefSeq" id="WP_034653069.1">
    <property type="nucleotide sequence ID" value="NZ_BCVB01000002.1"/>
</dbReference>
<reference evidence="1 2" key="1">
    <citation type="journal article" date="2015" name="Genome Announc.">
        <title>Complete genome sequences for 35 biothreat assay-relevant bacillus species.</title>
        <authorList>
            <person name="Johnson S.L."/>
            <person name="Daligault H.E."/>
            <person name="Davenport K.W."/>
            <person name="Jaissle J."/>
            <person name="Frey K.G."/>
            <person name="Ladner J.T."/>
            <person name="Broomall S.M."/>
            <person name="Bishop-Lilly K.A."/>
            <person name="Bruce D.C."/>
            <person name="Gibbons H.S."/>
            <person name="Coyne S.R."/>
            <person name="Lo C.C."/>
            <person name="Meincke L."/>
            <person name="Munk A.C."/>
            <person name="Koroleva G.I."/>
            <person name="Rosenzweig C.N."/>
            <person name="Palacios G.F."/>
            <person name="Redden C.L."/>
            <person name="Minogue T.D."/>
            <person name="Chain P.S."/>
        </authorList>
    </citation>
    <scope>NUCLEOTIDE SEQUENCE [LARGE SCALE GENOMIC DNA]</scope>
    <source>
        <strain evidence="2">ATCC 14581 / DSM 32 / JCM 2506 / NBRC 15308 / NCIMB 9376 / NCTC 10342 / NRRL B-14308 / VKM B-512</strain>
    </source>
</reference>